<dbReference type="GO" id="GO:0042054">
    <property type="term" value="F:histone methyltransferase activity"/>
    <property type="evidence" value="ECO:0007669"/>
    <property type="project" value="InterPro"/>
</dbReference>
<dbReference type="Gene3D" id="2.30.280.10">
    <property type="entry name" value="SRA-YDG"/>
    <property type="match status" value="1"/>
</dbReference>
<evidence type="ECO:0000256" key="6">
    <source>
        <dbReference type="PROSITE-ProRule" id="PRU00358"/>
    </source>
</evidence>
<evidence type="ECO:0000256" key="5">
    <source>
        <dbReference type="ARBA" id="ARBA00023328"/>
    </source>
</evidence>
<dbReference type="InterPro" id="IPR003105">
    <property type="entry name" value="SRA_YDG"/>
</dbReference>
<feature type="compositionally biased region" description="Pro residues" evidence="7">
    <location>
        <begin position="12"/>
        <end position="28"/>
    </location>
</feature>
<organism evidence="11 12">
    <name type="scientific">Clitoria ternatea</name>
    <name type="common">Butterfly pea</name>
    <dbReference type="NCBI Taxonomy" id="43366"/>
    <lineage>
        <taxon>Eukaryota</taxon>
        <taxon>Viridiplantae</taxon>
        <taxon>Streptophyta</taxon>
        <taxon>Embryophyta</taxon>
        <taxon>Tracheophyta</taxon>
        <taxon>Spermatophyta</taxon>
        <taxon>Magnoliopsida</taxon>
        <taxon>eudicotyledons</taxon>
        <taxon>Gunneridae</taxon>
        <taxon>Pentapetalae</taxon>
        <taxon>rosids</taxon>
        <taxon>fabids</taxon>
        <taxon>Fabales</taxon>
        <taxon>Fabaceae</taxon>
        <taxon>Papilionoideae</taxon>
        <taxon>50 kb inversion clade</taxon>
        <taxon>NPAAA clade</taxon>
        <taxon>indigoferoid/millettioid clade</taxon>
        <taxon>Phaseoleae</taxon>
        <taxon>Clitoria</taxon>
    </lineage>
</organism>
<accession>A0AAN9K4J8</accession>
<dbReference type="GO" id="GO:0000775">
    <property type="term" value="C:chromosome, centromeric region"/>
    <property type="evidence" value="ECO:0007669"/>
    <property type="project" value="UniProtKB-SubCell"/>
</dbReference>
<dbReference type="Pfam" id="PF00856">
    <property type="entry name" value="SET"/>
    <property type="match status" value="1"/>
</dbReference>
<dbReference type="Pfam" id="PF02182">
    <property type="entry name" value="SAD_SRA"/>
    <property type="match status" value="1"/>
</dbReference>
<evidence type="ECO:0000313" key="11">
    <source>
        <dbReference type="EMBL" id="KAK7310193.1"/>
    </source>
</evidence>
<dbReference type="SUPFAM" id="SSF82199">
    <property type="entry name" value="SET domain"/>
    <property type="match status" value="1"/>
</dbReference>
<dbReference type="PANTHER" id="PTHR45660:SF3">
    <property type="entry name" value="HISTONE-LYSINE N-METHYLTRANSFERASE FAMILY MEMBER SUVH9"/>
    <property type="match status" value="1"/>
</dbReference>
<dbReference type="SMART" id="SM00468">
    <property type="entry name" value="PreSET"/>
    <property type="match status" value="1"/>
</dbReference>
<dbReference type="EMBL" id="JAYKXN010000002">
    <property type="protein sequence ID" value="KAK7310193.1"/>
    <property type="molecule type" value="Genomic_DNA"/>
</dbReference>
<dbReference type="InterPro" id="IPR015947">
    <property type="entry name" value="PUA-like_sf"/>
</dbReference>
<keyword evidence="4 6" id="KW-0539">Nucleus</keyword>
<reference evidence="11 12" key="1">
    <citation type="submission" date="2024-01" db="EMBL/GenBank/DDBJ databases">
        <title>The genomes of 5 underutilized Papilionoideae crops provide insights into root nodulation and disease resistance.</title>
        <authorList>
            <person name="Yuan L."/>
        </authorList>
    </citation>
    <scope>NUCLEOTIDE SEQUENCE [LARGE SCALE GENOMIC DNA]</scope>
    <source>
        <strain evidence="11">LY-2023</strain>
        <tissue evidence="11">Leaf</tissue>
    </source>
</reference>
<dbReference type="InterPro" id="IPR025794">
    <property type="entry name" value="H3-K9-MeTrfase_plant"/>
</dbReference>
<dbReference type="GO" id="GO:0008270">
    <property type="term" value="F:zinc ion binding"/>
    <property type="evidence" value="ECO:0007669"/>
    <property type="project" value="InterPro"/>
</dbReference>
<dbReference type="PROSITE" id="PS51575">
    <property type="entry name" value="SAM_MT43_SUVAR39_2"/>
    <property type="match status" value="1"/>
</dbReference>
<comment type="subcellular location">
    <subcellularLocation>
        <location evidence="1">Chromosome</location>
        <location evidence="1">Centromere</location>
    </subcellularLocation>
    <subcellularLocation>
        <location evidence="6">Nucleus</location>
    </subcellularLocation>
</comment>
<dbReference type="Proteomes" id="UP001359559">
    <property type="component" value="Unassembled WGS sequence"/>
</dbReference>
<dbReference type="InterPro" id="IPR036987">
    <property type="entry name" value="SRA-YDG_sf"/>
</dbReference>
<dbReference type="SUPFAM" id="SSF88697">
    <property type="entry name" value="PUA domain-like"/>
    <property type="match status" value="1"/>
</dbReference>
<sequence length="775" mass="85882">MDSLLSSQNPTFLPPPPGIPIPTTPNIPTPILIPKLEPSEDWVTTHTPQQHQSPPPPPPQQQESPEEQNFSNGSLDLDLNLFCDENLDASSNQTDHVYSEFNRVSELFRTAFTKGLQQLQNGAVSNQFPVALQQLQNGAVPNQFTNALLNLQHGVLLNQFLNAQLNSQNGAVSSQSANGLHHPQNGAVPNQLSNGQRNSSNGAVPNQFPIGIQPKLEPDTVQDPDSQAIVPVPAPDGGNSSPGDGMSVAATRQRRCKELVRVTDIGTRDQRHFREVVRRTRMVYDSLRVLATAEDERRIDLSRKARSDLRASTMMRNSGLWLNRDKRIVGAIPGVCVGDVFLYRMELCVVGLHGHPQAGIDYLPASMSSNGEPIATSVIVSGGYEDDVDEGDVIIYSGHGGQDKHSRQVFHQKLEGGNLAMERSKYYGIEVRVIRGVRYEGTSSASGKVYVYDGLYRILDCWFDVGRSGFGVFKFKLGRIDGQPKMGSTVLREALMLRRDPLSFKPMCCLSLDVSSGKENVTVRLFNDIDRNRDPLCYEYLVRTNFPQFVFHQTGSAMGCECVDGCVDGCFCALKNGGVFPYNQSGALLGGKPLIFECGPFCRCPPHCRNRVSQKGLKNRLEVFRSRETGWGVRSLDLIQAGAFICEYTGVVLTREQAEILTMNGDSLIHPSRFTESWAEWGDLSMIDSNFVRPSYPSMPPLDFAMDVSRMRNVACYISHSLSPNVFVQFVLYDHNNLMFPHLMLFALENIPPMRELSLDYGIADECTGKLSICN</sequence>
<dbReference type="Gene3D" id="2.170.270.10">
    <property type="entry name" value="SET domain"/>
    <property type="match status" value="1"/>
</dbReference>
<dbReference type="GO" id="GO:0005634">
    <property type="term" value="C:nucleus"/>
    <property type="evidence" value="ECO:0007669"/>
    <property type="project" value="UniProtKB-SubCell"/>
</dbReference>
<proteinExistence type="predicted"/>
<feature type="domain" description="YDG" evidence="10">
    <location>
        <begin position="330"/>
        <end position="479"/>
    </location>
</feature>
<evidence type="ECO:0000256" key="2">
    <source>
        <dbReference type="ARBA" id="ARBA00022454"/>
    </source>
</evidence>
<evidence type="ECO:0000256" key="1">
    <source>
        <dbReference type="ARBA" id="ARBA00004584"/>
    </source>
</evidence>
<dbReference type="PANTHER" id="PTHR45660">
    <property type="entry name" value="HISTONE-LYSINE N-METHYLTRANSFERASE SETMAR"/>
    <property type="match status" value="1"/>
</dbReference>
<feature type="region of interest" description="Disordered" evidence="7">
    <location>
        <begin position="1"/>
        <end position="74"/>
    </location>
</feature>
<evidence type="ECO:0000259" key="10">
    <source>
        <dbReference type="PROSITE" id="PS51015"/>
    </source>
</evidence>
<dbReference type="AlphaFoldDB" id="A0AAN9K4J8"/>
<gene>
    <name evidence="11" type="ORF">RJT34_07533</name>
</gene>
<dbReference type="GO" id="GO:0003690">
    <property type="term" value="F:double-stranded DNA binding"/>
    <property type="evidence" value="ECO:0007669"/>
    <property type="project" value="TreeGrafter"/>
</dbReference>
<dbReference type="InterPro" id="IPR001214">
    <property type="entry name" value="SET_dom"/>
</dbReference>
<dbReference type="SMART" id="SM00466">
    <property type="entry name" value="SRA"/>
    <property type="match status" value="1"/>
</dbReference>
<dbReference type="InterPro" id="IPR051357">
    <property type="entry name" value="H3K9_HMTase_SUVAR3-9"/>
</dbReference>
<dbReference type="InterPro" id="IPR046341">
    <property type="entry name" value="SET_dom_sf"/>
</dbReference>
<dbReference type="PROSITE" id="PS50280">
    <property type="entry name" value="SET"/>
    <property type="match status" value="1"/>
</dbReference>
<protein>
    <submittedName>
        <fullName evidence="11">Uncharacterized protein</fullName>
    </submittedName>
</protein>
<dbReference type="Pfam" id="PF05033">
    <property type="entry name" value="Pre-SET"/>
    <property type="match status" value="1"/>
</dbReference>
<evidence type="ECO:0000259" key="8">
    <source>
        <dbReference type="PROSITE" id="PS50280"/>
    </source>
</evidence>
<dbReference type="SMART" id="SM00317">
    <property type="entry name" value="SET"/>
    <property type="match status" value="1"/>
</dbReference>
<evidence type="ECO:0000256" key="4">
    <source>
        <dbReference type="ARBA" id="ARBA00023242"/>
    </source>
</evidence>
<feature type="compositionally biased region" description="Polar residues" evidence="7">
    <location>
        <begin position="187"/>
        <end position="204"/>
    </location>
</feature>
<feature type="region of interest" description="Disordered" evidence="7">
    <location>
        <begin position="171"/>
        <end position="247"/>
    </location>
</feature>
<evidence type="ECO:0000256" key="7">
    <source>
        <dbReference type="SAM" id="MobiDB-lite"/>
    </source>
</evidence>
<evidence type="ECO:0000256" key="3">
    <source>
        <dbReference type="ARBA" id="ARBA00022853"/>
    </source>
</evidence>
<keyword evidence="12" id="KW-1185">Reference proteome</keyword>
<name>A0AAN9K4J8_CLITE</name>
<keyword evidence="2" id="KW-0158">Chromosome</keyword>
<feature type="domain" description="SET" evidence="8">
    <location>
        <begin position="619"/>
        <end position="762"/>
    </location>
</feature>
<comment type="caution">
    <text evidence="11">The sequence shown here is derived from an EMBL/GenBank/DDBJ whole genome shotgun (WGS) entry which is preliminary data.</text>
</comment>
<dbReference type="PROSITE" id="PS51015">
    <property type="entry name" value="YDG"/>
    <property type="match status" value="1"/>
</dbReference>
<keyword evidence="3" id="KW-0156">Chromatin regulator</keyword>
<dbReference type="PROSITE" id="PS50867">
    <property type="entry name" value="PRE_SET"/>
    <property type="match status" value="1"/>
</dbReference>
<feature type="domain" description="Pre-SET" evidence="9">
    <location>
        <begin position="558"/>
        <end position="616"/>
    </location>
</feature>
<dbReference type="InterPro" id="IPR007728">
    <property type="entry name" value="Pre-SET_dom"/>
</dbReference>
<evidence type="ECO:0000259" key="9">
    <source>
        <dbReference type="PROSITE" id="PS50867"/>
    </source>
</evidence>
<evidence type="ECO:0000313" key="12">
    <source>
        <dbReference type="Proteomes" id="UP001359559"/>
    </source>
</evidence>
<keyword evidence="5" id="KW-0137">Centromere</keyword>